<evidence type="ECO:0000256" key="4">
    <source>
        <dbReference type="ARBA" id="ARBA00022614"/>
    </source>
</evidence>
<dbReference type="Gene3D" id="3.80.10.10">
    <property type="entry name" value="Ribonuclease Inhibitor"/>
    <property type="match status" value="1"/>
</dbReference>
<reference evidence="12 13" key="1">
    <citation type="submission" date="2016-07" db="EMBL/GenBank/DDBJ databases">
        <title>Pervasive Adenine N6-methylation of Active Genes in Fungi.</title>
        <authorList>
            <consortium name="DOE Joint Genome Institute"/>
            <person name="Mondo S.J."/>
            <person name="Dannebaum R.O."/>
            <person name="Kuo R.C."/>
            <person name="Labutti K."/>
            <person name="Haridas S."/>
            <person name="Kuo A."/>
            <person name="Salamov A."/>
            <person name="Ahrendt S.R."/>
            <person name="Lipzen A."/>
            <person name="Sullivan W."/>
            <person name="Andreopoulos W.B."/>
            <person name="Clum A."/>
            <person name="Lindquist E."/>
            <person name="Daum C."/>
            <person name="Ramamoorthy G.K."/>
            <person name="Gryganskyi A."/>
            <person name="Culley D."/>
            <person name="Magnuson J.K."/>
            <person name="James T.Y."/>
            <person name="O'Malley M.A."/>
            <person name="Stajich J.E."/>
            <person name="Spatafora J.W."/>
            <person name="Visel A."/>
            <person name="Grigoriev I.V."/>
        </authorList>
    </citation>
    <scope>NUCLEOTIDE SEQUENCE [LARGE SCALE GENOMIC DNA]</scope>
    <source>
        <strain evidence="12 13">PL171</strain>
    </source>
</reference>
<name>A0A1Y2HES2_9FUNG</name>
<feature type="region of interest" description="Disordered" evidence="10">
    <location>
        <begin position="189"/>
        <end position="227"/>
    </location>
</feature>
<evidence type="ECO:0000256" key="6">
    <source>
        <dbReference type="ARBA" id="ARBA00023069"/>
    </source>
</evidence>
<evidence type="ECO:0000256" key="2">
    <source>
        <dbReference type="ARBA" id="ARBA00004496"/>
    </source>
</evidence>
<proteinExistence type="inferred from homology"/>
<dbReference type="FunFam" id="3.80.10.10:FF:000052">
    <property type="entry name" value="Leucine rich repeat containing 6"/>
    <property type="match status" value="1"/>
</dbReference>
<keyword evidence="9" id="KW-0175">Coiled coil</keyword>
<feature type="compositionally biased region" description="Acidic residues" evidence="10">
    <location>
        <begin position="387"/>
        <end position="404"/>
    </location>
</feature>
<dbReference type="OrthoDB" id="10250990at2759"/>
<dbReference type="GO" id="GO:0005929">
    <property type="term" value="C:cilium"/>
    <property type="evidence" value="ECO:0007669"/>
    <property type="project" value="UniProtKB-SubCell"/>
</dbReference>
<dbReference type="PANTHER" id="PTHR18849">
    <property type="entry name" value="LEUCINE RICH REPEAT PROTEIN"/>
    <property type="match status" value="1"/>
</dbReference>
<evidence type="ECO:0000256" key="9">
    <source>
        <dbReference type="SAM" id="Coils"/>
    </source>
</evidence>
<keyword evidence="6" id="KW-0969">Cilium</keyword>
<dbReference type="PROSITE" id="PS51450">
    <property type="entry name" value="LRR"/>
    <property type="match status" value="1"/>
</dbReference>
<dbReference type="Pfam" id="PF23602">
    <property type="entry name" value="CS_DNAAF11_C"/>
    <property type="match status" value="1"/>
</dbReference>
<evidence type="ECO:0000256" key="5">
    <source>
        <dbReference type="ARBA" id="ARBA00022737"/>
    </source>
</evidence>
<feature type="domain" description="Dynein axonemal assembly factor 11-like CS" evidence="11">
    <location>
        <begin position="202"/>
        <end position="310"/>
    </location>
</feature>
<dbReference type="InterPro" id="IPR001611">
    <property type="entry name" value="Leu-rich_rpt"/>
</dbReference>
<feature type="region of interest" description="Disordered" evidence="10">
    <location>
        <begin position="374"/>
        <end position="404"/>
    </location>
</feature>
<evidence type="ECO:0000256" key="10">
    <source>
        <dbReference type="SAM" id="MobiDB-lite"/>
    </source>
</evidence>
<keyword evidence="5" id="KW-0677">Repeat</keyword>
<dbReference type="STRING" id="765915.A0A1Y2HES2"/>
<feature type="coiled-coil region" evidence="9">
    <location>
        <begin position="325"/>
        <end position="371"/>
    </location>
</feature>
<dbReference type="GO" id="GO:0005737">
    <property type="term" value="C:cytoplasm"/>
    <property type="evidence" value="ECO:0007669"/>
    <property type="project" value="UniProtKB-SubCell"/>
</dbReference>
<organism evidence="12 13">
    <name type="scientific">Catenaria anguillulae PL171</name>
    <dbReference type="NCBI Taxonomy" id="765915"/>
    <lineage>
        <taxon>Eukaryota</taxon>
        <taxon>Fungi</taxon>
        <taxon>Fungi incertae sedis</taxon>
        <taxon>Blastocladiomycota</taxon>
        <taxon>Blastocladiomycetes</taxon>
        <taxon>Blastocladiales</taxon>
        <taxon>Catenariaceae</taxon>
        <taxon>Catenaria</taxon>
    </lineage>
</organism>
<evidence type="ECO:0000256" key="1">
    <source>
        <dbReference type="ARBA" id="ARBA00004138"/>
    </source>
</evidence>
<dbReference type="AlphaFoldDB" id="A0A1Y2HES2"/>
<evidence type="ECO:0000256" key="7">
    <source>
        <dbReference type="ARBA" id="ARBA00023273"/>
    </source>
</evidence>
<dbReference type="EMBL" id="MCFL01000039">
    <property type="protein sequence ID" value="ORZ33066.1"/>
    <property type="molecule type" value="Genomic_DNA"/>
</dbReference>
<sequence>MPAQKITRELLLRRAEHNEGELSTLREITLHQFDIEKIELLDVYCRKLRIVFLQNNQSPKSLKDLEYLNLALNNISKIENLGSCESLRKLDLTVNFIDDLFCVESLIPCANLRELYLTGNPVTSKPGYREFVICTLPQLDILDGQPVSASDRIRARQTYLEIKQHAATLPVMVPPVPTDEDLAHIDQVPEEKLSDEFNNDPEERAKKEREERRKAKQASKPKRVTEDGRVLQCNEPKLEYTFEAADELVVFELHVSKFIDTSLLDVQVKPDHVRVLVKDKLVQLKVPVEVDPERVAVVRSLATGVLSVSMVVSQVDPDRNVEDVVDEWKRSKRERERELQREKELAKRKEKEDAERKLAQLRDRSVSVEVIMEKKMEKVKRAPNSAGDDDSDFDDDDAEVPPLV</sequence>
<keyword evidence="4" id="KW-0433">Leucine-rich repeat</keyword>
<evidence type="ECO:0000313" key="13">
    <source>
        <dbReference type="Proteomes" id="UP000193411"/>
    </source>
</evidence>
<dbReference type="SUPFAM" id="SSF52058">
    <property type="entry name" value="L domain-like"/>
    <property type="match status" value="1"/>
</dbReference>
<protein>
    <recommendedName>
        <fullName evidence="11">Dynein axonemal assembly factor 11-like CS domain-containing protein</fullName>
    </recommendedName>
</protein>
<dbReference type="Proteomes" id="UP000193411">
    <property type="component" value="Unassembled WGS sequence"/>
</dbReference>
<feature type="compositionally biased region" description="Basic and acidic residues" evidence="10">
    <location>
        <begin position="189"/>
        <end position="213"/>
    </location>
</feature>
<evidence type="ECO:0000256" key="3">
    <source>
        <dbReference type="ARBA" id="ARBA00022490"/>
    </source>
</evidence>
<comment type="caution">
    <text evidence="12">The sequence shown here is derived from an EMBL/GenBank/DDBJ whole genome shotgun (WGS) entry which is preliminary data.</text>
</comment>
<dbReference type="PANTHER" id="PTHR18849:SF0">
    <property type="entry name" value="CILIA- AND FLAGELLA-ASSOCIATED PROTEIN 410-RELATED"/>
    <property type="match status" value="1"/>
</dbReference>
<evidence type="ECO:0000259" key="11">
    <source>
        <dbReference type="Pfam" id="PF23602"/>
    </source>
</evidence>
<accession>A0A1Y2HES2</accession>
<evidence type="ECO:0000256" key="8">
    <source>
        <dbReference type="ARBA" id="ARBA00049982"/>
    </source>
</evidence>
<evidence type="ECO:0000313" key="12">
    <source>
        <dbReference type="EMBL" id="ORZ33066.1"/>
    </source>
</evidence>
<gene>
    <name evidence="12" type="ORF">BCR44DRAFT_1515027</name>
</gene>
<keyword evidence="13" id="KW-1185">Reference proteome</keyword>
<comment type="subcellular location">
    <subcellularLocation>
        <location evidence="1">Cell projection</location>
        <location evidence="1">Cilium</location>
    </subcellularLocation>
    <subcellularLocation>
        <location evidence="2">Cytoplasm</location>
    </subcellularLocation>
</comment>
<keyword evidence="7" id="KW-0966">Cell projection</keyword>
<keyword evidence="3" id="KW-0963">Cytoplasm</keyword>
<dbReference type="InterPro" id="IPR056496">
    <property type="entry name" value="CS_DNAAF11_C"/>
</dbReference>
<dbReference type="InterPro" id="IPR032675">
    <property type="entry name" value="LRR_dom_sf"/>
</dbReference>
<dbReference type="Pfam" id="PF14580">
    <property type="entry name" value="LRR_9"/>
    <property type="match status" value="1"/>
</dbReference>
<comment type="similarity">
    <text evidence="8">Belongs to the tilB family.</text>
</comment>